<keyword evidence="1 4" id="KW-0349">Heme</keyword>
<dbReference type="PANTHER" id="PTHR35008">
    <property type="entry name" value="BLL4482 PROTEIN-RELATED"/>
    <property type="match status" value="1"/>
</dbReference>
<dbReference type="InterPro" id="IPR051459">
    <property type="entry name" value="Cytochrome_c-type_DH"/>
</dbReference>
<keyword evidence="3 4" id="KW-0408">Iron</keyword>
<dbReference type="InterPro" id="IPR009056">
    <property type="entry name" value="Cyt_c-like_dom"/>
</dbReference>
<feature type="transmembrane region" description="Helical" evidence="5">
    <location>
        <begin position="7"/>
        <end position="26"/>
    </location>
</feature>
<name>A0ABP8HHH9_9SPHI</name>
<dbReference type="PANTHER" id="PTHR35008:SF4">
    <property type="entry name" value="BLL4482 PROTEIN"/>
    <property type="match status" value="1"/>
</dbReference>
<dbReference type="Gene3D" id="1.10.760.10">
    <property type="entry name" value="Cytochrome c-like domain"/>
    <property type="match status" value="2"/>
</dbReference>
<evidence type="ECO:0000256" key="5">
    <source>
        <dbReference type="SAM" id="Phobius"/>
    </source>
</evidence>
<keyword evidence="8" id="KW-1185">Reference proteome</keyword>
<organism evidence="7 8">
    <name type="scientific">Mucilaginibacter gynuensis</name>
    <dbReference type="NCBI Taxonomy" id="1302236"/>
    <lineage>
        <taxon>Bacteria</taxon>
        <taxon>Pseudomonadati</taxon>
        <taxon>Bacteroidota</taxon>
        <taxon>Sphingobacteriia</taxon>
        <taxon>Sphingobacteriales</taxon>
        <taxon>Sphingobacteriaceae</taxon>
        <taxon>Mucilaginibacter</taxon>
    </lineage>
</organism>
<protein>
    <submittedName>
        <fullName evidence="7">C-type cytochrome</fullName>
    </submittedName>
</protein>
<keyword evidence="5" id="KW-1133">Transmembrane helix</keyword>
<evidence type="ECO:0000256" key="4">
    <source>
        <dbReference type="PROSITE-ProRule" id="PRU00433"/>
    </source>
</evidence>
<sequence length="332" mass="36760">MKKVKKWIAYILVVLVVVIISAVSYIKIALPNVGEPEAIKVQLTPQRIANGKYLANHVAVCIDCHSSRDWTTFAGPIDSNVLGGGGELFDSRIGLPGAIYVPNITPVNLKDWTDGELFRAITTGVTKRGTAIFPIMPWQAYSKMDREDVYDIIAYIRTLKPYGKNYPAHQLDFPLNLIVNTMPQKATLGKRPAESDTLKYGQYLVQSASCIDCHSQDDKGKLLPGLEFAGGKVFSLPGGKLSSANITPDKATGIGNWTKEQFVTRFRQYADGSAKPYKVGKNDFQTIMPWWKYGGMKTSDLEAVYAYLKTLKPINNQVIKYQANTIAANTKK</sequence>
<evidence type="ECO:0000313" key="8">
    <source>
        <dbReference type="Proteomes" id="UP001500582"/>
    </source>
</evidence>
<dbReference type="Proteomes" id="UP001500582">
    <property type="component" value="Unassembled WGS sequence"/>
</dbReference>
<dbReference type="PROSITE" id="PS51007">
    <property type="entry name" value="CYTC"/>
    <property type="match status" value="2"/>
</dbReference>
<evidence type="ECO:0000259" key="6">
    <source>
        <dbReference type="PROSITE" id="PS51007"/>
    </source>
</evidence>
<accession>A0ABP8HHH9</accession>
<dbReference type="SUPFAM" id="SSF46626">
    <property type="entry name" value="Cytochrome c"/>
    <property type="match status" value="2"/>
</dbReference>
<dbReference type="Pfam" id="PF00034">
    <property type="entry name" value="Cytochrom_C"/>
    <property type="match status" value="1"/>
</dbReference>
<evidence type="ECO:0000256" key="2">
    <source>
        <dbReference type="ARBA" id="ARBA00022723"/>
    </source>
</evidence>
<proteinExistence type="predicted"/>
<keyword evidence="2 4" id="KW-0479">Metal-binding</keyword>
<evidence type="ECO:0000256" key="3">
    <source>
        <dbReference type="ARBA" id="ARBA00023004"/>
    </source>
</evidence>
<dbReference type="EMBL" id="BAABFT010000023">
    <property type="protein sequence ID" value="GAA4339362.1"/>
    <property type="molecule type" value="Genomic_DNA"/>
</dbReference>
<feature type="domain" description="Cytochrome c" evidence="6">
    <location>
        <begin position="46"/>
        <end position="160"/>
    </location>
</feature>
<evidence type="ECO:0000256" key="1">
    <source>
        <dbReference type="ARBA" id="ARBA00022617"/>
    </source>
</evidence>
<keyword evidence="5" id="KW-0472">Membrane</keyword>
<dbReference type="RefSeq" id="WP_345213951.1">
    <property type="nucleotide sequence ID" value="NZ_BAABFT010000023.1"/>
</dbReference>
<dbReference type="InterPro" id="IPR036909">
    <property type="entry name" value="Cyt_c-like_dom_sf"/>
</dbReference>
<reference evidence="8" key="1">
    <citation type="journal article" date="2019" name="Int. J. Syst. Evol. Microbiol.">
        <title>The Global Catalogue of Microorganisms (GCM) 10K type strain sequencing project: providing services to taxonomists for standard genome sequencing and annotation.</title>
        <authorList>
            <consortium name="The Broad Institute Genomics Platform"/>
            <consortium name="The Broad Institute Genome Sequencing Center for Infectious Disease"/>
            <person name="Wu L."/>
            <person name="Ma J."/>
        </authorList>
    </citation>
    <scope>NUCLEOTIDE SEQUENCE [LARGE SCALE GENOMIC DNA]</scope>
    <source>
        <strain evidence="8">JCM 17705</strain>
    </source>
</reference>
<gene>
    <name evidence="7" type="ORF">GCM10023149_49980</name>
</gene>
<keyword evidence="5" id="KW-0812">Transmembrane</keyword>
<comment type="caution">
    <text evidence="7">The sequence shown here is derived from an EMBL/GenBank/DDBJ whole genome shotgun (WGS) entry which is preliminary data.</text>
</comment>
<feature type="domain" description="Cytochrome c" evidence="6">
    <location>
        <begin position="196"/>
        <end position="312"/>
    </location>
</feature>
<evidence type="ECO:0000313" key="7">
    <source>
        <dbReference type="EMBL" id="GAA4339362.1"/>
    </source>
</evidence>